<keyword evidence="5" id="KW-1185">Reference proteome</keyword>
<sequence length="372" mass="40950">MRARAAFSEGNHMHRSLGSRLRGKYRLVDPGELHRMRDSRAEERLRTLREVVDVMDEPAFVLRSDGVVMAANESLARLIDKDIAELSREHLDLVLGLNVNDSYRVIAALFRKDSHGPVHLNAEESPTGAVLELDASPMTLRKYDRAQFAFVRVRPDGNLADRLREMTSRLASKTLSADAIQADSHALERDIAALERLAHKDPLTGLENRGAFDKHLARVLGQALRDGDSAALIILDVDNFKVLNDTWGHDRGDECLRQLAKVLSSAARRPLDLVARVGGEEFAVILADCSLHNALAAASRIRRSIHAAALDHPYGRVTASIGVAATTPADRKDTTELYRAADRGLYEAKRSGKDRVCAGFLEDDKGESQTAG</sequence>
<proteinExistence type="predicted"/>
<comment type="catalytic activity">
    <reaction evidence="2">
        <text>2 GTP = 3',3'-c-di-GMP + 2 diphosphate</text>
        <dbReference type="Rhea" id="RHEA:24898"/>
        <dbReference type="ChEBI" id="CHEBI:33019"/>
        <dbReference type="ChEBI" id="CHEBI:37565"/>
        <dbReference type="ChEBI" id="CHEBI:58805"/>
        <dbReference type="EC" id="2.7.7.65"/>
    </reaction>
</comment>
<dbReference type="InterPro" id="IPR050469">
    <property type="entry name" value="Diguanylate_Cyclase"/>
</dbReference>
<protein>
    <recommendedName>
        <fullName evidence="1">diguanylate cyclase</fullName>
        <ecNumber evidence="1">2.7.7.65</ecNumber>
    </recommendedName>
</protein>
<keyword evidence="4" id="KW-0548">Nucleotidyltransferase</keyword>
<dbReference type="AlphaFoldDB" id="A0A518F051"/>
<evidence type="ECO:0000259" key="3">
    <source>
        <dbReference type="PROSITE" id="PS50887"/>
    </source>
</evidence>
<dbReference type="FunFam" id="3.30.70.270:FF:000001">
    <property type="entry name" value="Diguanylate cyclase domain protein"/>
    <property type="match status" value="1"/>
</dbReference>
<dbReference type="CDD" id="cd01949">
    <property type="entry name" value="GGDEF"/>
    <property type="match status" value="1"/>
</dbReference>
<dbReference type="InterPro" id="IPR043128">
    <property type="entry name" value="Rev_trsase/Diguanyl_cyclase"/>
</dbReference>
<dbReference type="EC" id="2.7.7.65" evidence="1"/>
<keyword evidence="4" id="KW-0808">Transferase</keyword>
<dbReference type="PANTHER" id="PTHR45138">
    <property type="entry name" value="REGULATORY COMPONENTS OF SENSORY TRANSDUCTION SYSTEM"/>
    <property type="match status" value="1"/>
</dbReference>
<gene>
    <name evidence="4" type="primary">ycdT</name>
    <name evidence="4" type="ORF">Poly30_52600</name>
</gene>
<dbReference type="PANTHER" id="PTHR45138:SF9">
    <property type="entry name" value="DIGUANYLATE CYCLASE DGCM-RELATED"/>
    <property type="match status" value="1"/>
</dbReference>
<dbReference type="SUPFAM" id="SSF55073">
    <property type="entry name" value="Nucleotide cyclase"/>
    <property type="match status" value="1"/>
</dbReference>
<feature type="domain" description="GGDEF" evidence="3">
    <location>
        <begin position="228"/>
        <end position="361"/>
    </location>
</feature>
<dbReference type="SMART" id="SM00267">
    <property type="entry name" value="GGDEF"/>
    <property type="match status" value="1"/>
</dbReference>
<organism evidence="4 5">
    <name type="scientific">Saltatorellus ferox</name>
    <dbReference type="NCBI Taxonomy" id="2528018"/>
    <lineage>
        <taxon>Bacteria</taxon>
        <taxon>Pseudomonadati</taxon>
        <taxon>Planctomycetota</taxon>
        <taxon>Planctomycetia</taxon>
        <taxon>Planctomycetia incertae sedis</taxon>
        <taxon>Saltatorellus</taxon>
    </lineage>
</organism>
<dbReference type="InterPro" id="IPR029787">
    <property type="entry name" value="Nucleotide_cyclase"/>
</dbReference>
<dbReference type="Gene3D" id="3.30.70.270">
    <property type="match status" value="1"/>
</dbReference>
<dbReference type="GO" id="GO:0052621">
    <property type="term" value="F:diguanylate cyclase activity"/>
    <property type="evidence" value="ECO:0007669"/>
    <property type="project" value="UniProtKB-EC"/>
</dbReference>
<accession>A0A518F051</accession>
<dbReference type="Proteomes" id="UP000320390">
    <property type="component" value="Chromosome"/>
</dbReference>
<dbReference type="OrthoDB" id="243535at2"/>
<dbReference type="PROSITE" id="PS50887">
    <property type="entry name" value="GGDEF"/>
    <property type="match status" value="1"/>
</dbReference>
<dbReference type="NCBIfam" id="TIGR00254">
    <property type="entry name" value="GGDEF"/>
    <property type="match status" value="1"/>
</dbReference>
<name>A0A518F051_9BACT</name>
<evidence type="ECO:0000256" key="2">
    <source>
        <dbReference type="ARBA" id="ARBA00034247"/>
    </source>
</evidence>
<dbReference type="EMBL" id="CP036434">
    <property type="protein sequence ID" value="QDV09701.1"/>
    <property type="molecule type" value="Genomic_DNA"/>
</dbReference>
<evidence type="ECO:0000256" key="1">
    <source>
        <dbReference type="ARBA" id="ARBA00012528"/>
    </source>
</evidence>
<evidence type="ECO:0000313" key="4">
    <source>
        <dbReference type="EMBL" id="QDV09701.1"/>
    </source>
</evidence>
<evidence type="ECO:0000313" key="5">
    <source>
        <dbReference type="Proteomes" id="UP000320390"/>
    </source>
</evidence>
<dbReference type="InterPro" id="IPR000160">
    <property type="entry name" value="GGDEF_dom"/>
</dbReference>
<reference evidence="4 5" key="1">
    <citation type="submission" date="2019-02" db="EMBL/GenBank/DDBJ databases">
        <title>Deep-cultivation of Planctomycetes and their phenomic and genomic characterization uncovers novel biology.</title>
        <authorList>
            <person name="Wiegand S."/>
            <person name="Jogler M."/>
            <person name="Boedeker C."/>
            <person name="Pinto D."/>
            <person name="Vollmers J."/>
            <person name="Rivas-Marin E."/>
            <person name="Kohn T."/>
            <person name="Peeters S.H."/>
            <person name="Heuer A."/>
            <person name="Rast P."/>
            <person name="Oberbeckmann S."/>
            <person name="Bunk B."/>
            <person name="Jeske O."/>
            <person name="Meyerdierks A."/>
            <person name="Storesund J.E."/>
            <person name="Kallscheuer N."/>
            <person name="Luecker S."/>
            <person name="Lage O.M."/>
            <person name="Pohl T."/>
            <person name="Merkel B.J."/>
            <person name="Hornburger P."/>
            <person name="Mueller R.-W."/>
            <person name="Bruemmer F."/>
            <person name="Labrenz M."/>
            <person name="Spormann A.M."/>
            <person name="Op den Camp H."/>
            <person name="Overmann J."/>
            <person name="Amann R."/>
            <person name="Jetten M.S.M."/>
            <person name="Mascher T."/>
            <person name="Medema M.H."/>
            <person name="Devos D.P."/>
            <person name="Kaster A.-K."/>
            <person name="Ovreas L."/>
            <person name="Rohde M."/>
            <person name="Galperin M.Y."/>
            <person name="Jogler C."/>
        </authorList>
    </citation>
    <scope>NUCLEOTIDE SEQUENCE [LARGE SCALE GENOMIC DNA]</scope>
    <source>
        <strain evidence="4 5">Poly30</strain>
    </source>
</reference>
<dbReference type="Pfam" id="PF00990">
    <property type="entry name" value="GGDEF"/>
    <property type="match status" value="1"/>
</dbReference>